<dbReference type="Pfam" id="PF08281">
    <property type="entry name" value="Sigma70_r4_2"/>
    <property type="match status" value="1"/>
</dbReference>
<dbReference type="SUPFAM" id="SSF88659">
    <property type="entry name" value="Sigma3 and sigma4 domains of RNA polymerase sigma factors"/>
    <property type="match status" value="1"/>
</dbReference>
<dbReference type="InterPro" id="IPR014284">
    <property type="entry name" value="RNA_pol_sigma-70_dom"/>
</dbReference>
<gene>
    <name evidence="7" type="ORF">WJU22_08485</name>
</gene>
<feature type="domain" description="RNA polymerase sigma factor 70 region 4 type 2" evidence="6">
    <location>
        <begin position="121"/>
        <end position="171"/>
    </location>
</feature>
<evidence type="ECO:0000256" key="1">
    <source>
        <dbReference type="ARBA" id="ARBA00010641"/>
    </source>
</evidence>
<dbReference type="InterPro" id="IPR013249">
    <property type="entry name" value="RNA_pol_sigma70_r4_t2"/>
</dbReference>
<dbReference type="InterPro" id="IPR007627">
    <property type="entry name" value="RNA_pol_sigma70_r2"/>
</dbReference>
<evidence type="ECO:0000256" key="3">
    <source>
        <dbReference type="ARBA" id="ARBA00023082"/>
    </source>
</evidence>
<dbReference type="PANTHER" id="PTHR43133:SF46">
    <property type="entry name" value="RNA POLYMERASE SIGMA-70 FACTOR ECF SUBFAMILY"/>
    <property type="match status" value="1"/>
</dbReference>
<organism evidence="7 8">
    <name type="scientific">Chitinophaga caseinilytica</name>
    <dbReference type="NCBI Taxonomy" id="2267521"/>
    <lineage>
        <taxon>Bacteria</taxon>
        <taxon>Pseudomonadati</taxon>
        <taxon>Bacteroidota</taxon>
        <taxon>Chitinophagia</taxon>
        <taxon>Chitinophagales</taxon>
        <taxon>Chitinophagaceae</taxon>
        <taxon>Chitinophaga</taxon>
    </lineage>
</organism>
<feature type="domain" description="RNA polymerase sigma-70 region 2" evidence="5">
    <location>
        <begin position="21"/>
        <end position="88"/>
    </location>
</feature>
<dbReference type="InterPro" id="IPR036388">
    <property type="entry name" value="WH-like_DNA-bd_sf"/>
</dbReference>
<dbReference type="Gene3D" id="1.10.1740.10">
    <property type="match status" value="1"/>
</dbReference>
<protein>
    <submittedName>
        <fullName evidence="7">RNA polymerase sigma factor</fullName>
    </submittedName>
</protein>
<evidence type="ECO:0000256" key="4">
    <source>
        <dbReference type="ARBA" id="ARBA00023163"/>
    </source>
</evidence>
<evidence type="ECO:0000313" key="8">
    <source>
        <dbReference type="Proteomes" id="UP001449657"/>
    </source>
</evidence>
<keyword evidence="8" id="KW-1185">Reference proteome</keyword>
<accession>A0ABZ2Z7J8</accession>
<dbReference type="Gene3D" id="1.10.10.10">
    <property type="entry name" value="Winged helix-like DNA-binding domain superfamily/Winged helix DNA-binding domain"/>
    <property type="match status" value="1"/>
</dbReference>
<reference evidence="7 8" key="1">
    <citation type="submission" date="2024-03" db="EMBL/GenBank/DDBJ databases">
        <title>Chitinophaga caseinilytica sp. nov., a casein hydrolysing bacterium isolated from forest soil.</title>
        <authorList>
            <person name="Lee D.S."/>
            <person name="Han D.M."/>
            <person name="Baek J.H."/>
            <person name="Choi D.G."/>
            <person name="Jeon J.H."/>
            <person name="Jeon C.O."/>
        </authorList>
    </citation>
    <scope>NUCLEOTIDE SEQUENCE [LARGE SCALE GENOMIC DNA]</scope>
    <source>
        <strain evidence="7 8">KACC 19118</strain>
    </source>
</reference>
<dbReference type="InterPro" id="IPR013325">
    <property type="entry name" value="RNA_pol_sigma_r2"/>
</dbReference>
<evidence type="ECO:0000259" key="6">
    <source>
        <dbReference type="Pfam" id="PF08281"/>
    </source>
</evidence>
<evidence type="ECO:0000313" key="7">
    <source>
        <dbReference type="EMBL" id="WZN48211.1"/>
    </source>
</evidence>
<dbReference type="PANTHER" id="PTHR43133">
    <property type="entry name" value="RNA POLYMERASE ECF-TYPE SIGMA FACTO"/>
    <property type="match status" value="1"/>
</dbReference>
<dbReference type="CDD" id="cd06171">
    <property type="entry name" value="Sigma70_r4"/>
    <property type="match status" value="1"/>
</dbReference>
<keyword evidence="3" id="KW-0731">Sigma factor</keyword>
<name>A0ABZ2Z7J8_9BACT</name>
<dbReference type="RefSeq" id="WP_341842807.1">
    <property type="nucleotide sequence ID" value="NZ_CP149792.1"/>
</dbReference>
<dbReference type="SUPFAM" id="SSF88946">
    <property type="entry name" value="Sigma2 domain of RNA polymerase sigma factors"/>
    <property type="match status" value="1"/>
</dbReference>
<keyword evidence="4" id="KW-0804">Transcription</keyword>
<evidence type="ECO:0000256" key="2">
    <source>
        <dbReference type="ARBA" id="ARBA00023015"/>
    </source>
</evidence>
<sequence length="190" mass="22083">MEEHINWEGVIAGDVPSHTALYNLYFDRLFNYGRKLTADESLIEDTIQETFVRLWADRQKLPPAAAWNGYIFRMFRNALFRHFRDAERHRLSLEELEARLPEFNADHILLARESDAATQARLRKAIGALSARQREAIFLRFYENLSYDEIAAVMDISVKASYKLMARALNEMREAMGLSLVALLFLLRPC</sequence>
<dbReference type="Pfam" id="PF04542">
    <property type="entry name" value="Sigma70_r2"/>
    <property type="match status" value="1"/>
</dbReference>
<dbReference type="EMBL" id="CP150096">
    <property type="protein sequence ID" value="WZN48211.1"/>
    <property type="molecule type" value="Genomic_DNA"/>
</dbReference>
<evidence type="ECO:0000259" key="5">
    <source>
        <dbReference type="Pfam" id="PF04542"/>
    </source>
</evidence>
<keyword evidence="2" id="KW-0805">Transcription regulation</keyword>
<dbReference type="Proteomes" id="UP001449657">
    <property type="component" value="Chromosome"/>
</dbReference>
<dbReference type="InterPro" id="IPR013324">
    <property type="entry name" value="RNA_pol_sigma_r3/r4-like"/>
</dbReference>
<comment type="similarity">
    <text evidence="1">Belongs to the sigma-70 factor family. ECF subfamily.</text>
</comment>
<dbReference type="NCBIfam" id="TIGR02937">
    <property type="entry name" value="sigma70-ECF"/>
    <property type="match status" value="1"/>
</dbReference>
<dbReference type="InterPro" id="IPR039425">
    <property type="entry name" value="RNA_pol_sigma-70-like"/>
</dbReference>
<proteinExistence type="inferred from homology"/>